<dbReference type="GO" id="GO:0005524">
    <property type="term" value="F:ATP binding"/>
    <property type="evidence" value="ECO:0007669"/>
    <property type="project" value="UniProtKB-KW"/>
</dbReference>
<comment type="catalytic activity">
    <reaction evidence="1">
        <text>Endonucleolytic cleavage of DNA to give random double-stranded fragments with terminal 5'-phosphates, ATP is simultaneously hydrolyzed.</text>
        <dbReference type="EC" id="3.1.21.3"/>
    </reaction>
</comment>
<evidence type="ECO:0000256" key="2">
    <source>
        <dbReference type="ARBA" id="ARBA00008598"/>
    </source>
</evidence>
<keyword evidence="13" id="KW-1185">Reference proteome</keyword>
<reference evidence="12" key="1">
    <citation type="submission" date="2022-04" db="EMBL/GenBank/DDBJ databases">
        <title>Complete genome of Methanoplanus endosymbiosus DSM 3599.</title>
        <authorList>
            <person name="Chen S.-C."/>
            <person name="You Y.-T."/>
            <person name="Zhou Y.-Z."/>
            <person name="Lai M.-C."/>
        </authorList>
    </citation>
    <scope>NUCLEOTIDE SEQUENCE</scope>
    <source>
        <strain evidence="12">DSM 3599</strain>
    </source>
</reference>
<dbReference type="InterPro" id="IPR040980">
    <property type="entry name" value="SWI2_SNF2"/>
</dbReference>
<dbReference type="Gene3D" id="3.90.1570.50">
    <property type="match status" value="1"/>
</dbReference>
<dbReference type="PROSITE" id="PS51192">
    <property type="entry name" value="HELICASE_ATP_BIND_1"/>
    <property type="match status" value="1"/>
</dbReference>
<dbReference type="CDD" id="cd22332">
    <property type="entry name" value="HsdR_N"/>
    <property type="match status" value="1"/>
</dbReference>
<gene>
    <name evidence="12" type="ORF">L6E24_06765</name>
</gene>
<dbReference type="SMART" id="SM00487">
    <property type="entry name" value="DEXDc"/>
    <property type="match status" value="1"/>
</dbReference>
<dbReference type="CDD" id="cd18030">
    <property type="entry name" value="DEXHc_RE_I_HsdR"/>
    <property type="match status" value="1"/>
</dbReference>
<keyword evidence="6" id="KW-0680">Restriction system</keyword>
<dbReference type="InterPro" id="IPR007409">
    <property type="entry name" value="Restrct_endonuc_type1_HsdR_N"/>
</dbReference>
<evidence type="ECO:0000256" key="10">
    <source>
        <dbReference type="ARBA" id="ARBA00023125"/>
    </source>
</evidence>
<dbReference type="GeneID" id="74307386"/>
<dbReference type="Gene3D" id="3.40.50.300">
    <property type="entry name" value="P-loop containing nucleotide triphosphate hydrolases"/>
    <property type="match status" value="2"/>
</dbReference>
<dbReference type="GO" id="GO:0009035">
    <property type="term" value="F:type I site-specific deoxyribonuclease activity"/>
    <property type="evidence" value="ECO:0007669"/>
    <property type="project" value="UniProtKB-EC"/>
</dbReference>
<dbReference type="GO" id="GO:0009307">
    <property type="term" value="P:DNA restriction-modification system"/>
    <property type="evidence" value="ECO:0007669"/>
    <property type="project" value="UniProtKB-KW"/>
</dbReference>
<keyword evidence="9" id="KW-0067">ATP-binding</keyword>
<dbReference type="Pfam" id="PF11867">
    <property type="entry name" value="T1RH-like_C"/>
    <property type="match status" value="1"/>
</dbReference>
<evidence type="ECO:0000313" key="13">
    <source>
        <dbReference type="Proteomes" id="UP001060368"/>
    </source>
</evidence>
<evidence type="ECO:0000256" key="7">
    <source>
        <dbReference type="ARBA" id="ARBA00022759"/>
    </source>
</evidence>
<dbReference type="InterPro" id="IPR004473">
    <property type="entry name" value="Restrct_endonuc_typeI_HsdR"/>
</dbReference>
<dbReference type="EC" id="3.1.21.3" evidence="3"/>
<dbReference type="EMBL" id="CP096115">
    <property type="protein sequence ID" value="UUX93810.1"/>
    <property type="molecule type" value="Genomic_DNA"/>
</dbReference>
<protein>
    <recommendedName>
        <fullName evidence="3">type I site-specific deoxyribonuclease</fullName>
        <ecNumber evidence="3">3.1.21.3</ecNumber>
    </recommendedName>
</protein>
<dbReference type="REBASE" id="651318">
    <property type="entry name" value="Men3599ORF6740P"/>
</dbReference>
<keyword evidence="10" id="KW-0238">DNA-binding</keyword>
<dbReference type="InterPro" id="IPR027417">
    <property type="entry name" value="P-loop_NTPase"/>
</dbReference>
<sequence>MTPPPITEKLQSQIPALQLLINLGYTYLTPEEALKLRYNRTSEVVLEEILSRKLKEINRIRYKGMEYLFSEENIQSAVQRLKNIRYDGLQTTNQEVYDILTLGESFEQTINGDKKSFHLNYIDWKNPDNNSYHVTAEFPVERTKSERTARPDIVLFVNGIPLVVIECKSPKNDVEEAVSQSLRNQGKDYIPKLFMYAQIVLGINKNRAMYATAGTTKKFWSIWKEEPPSDEIINRSLPDDIKDKLYSGDFETAGWHFKRLQESGGRIATEQDTALYSLCRPERLIELTHRFIIFDAGIKKIARYQQYFVIKSTLERIRTTNEDNRRRGGIIWHTQGSGKSLTMVMLARNIALDKELNNPRIVIVTDRTDLDTQLKNTFTECGLEPKKATSGRNLLELVSEEKTGIITTLVHKFDKALNIKKYRNESSEIIILVDEGHRTQSGSLSGRMRQMFPNACYIGFTGTPLLKKEKNSFERFGGLISPHYSISQAVEDKAVVPLLYEGRLVDIEQDKKAIDTWFERYTKDLTREQMADLKRKYARAEELNKADRVIYMRAYDISDHFCKNWKGTGFKGQLIAPNKASAVTYLKYLREIGEVSAEVIISPPDMREGYDEAEDESKDQVVAFWKKMMERYRNADEYTTQIINQFKHGEEPEIIIVVDKLITGFDAPVNTVMYLCRNLREHTLLQAIARVNRVHEGKDFGYIIDYAGILGKLDEALTMYSAFEGFDPEDVEGTVISVKSEIEKLPQYHSDLLDIFKDVPNVYDEEAYEVHLSDKERRDRFYGRLFNFSKCLSVALSSEHFMLNTSDSLIKRYKNDLKRFTNLKASVKLRYADSIDYRDYEPKIKKLIDTNIKADEVIQLNEPVNIFDREKFSAVKEELGIYNGKSTVSRADIIAHATKRKITEKMDEDPAFYKKFSDLIQEAIDDFRARRISEIDYYNRVVDLKEKVTKKEHENVPDDIQENYSAMAYYGAIDEILRVNNPDEEKRNQISAEIALKVCKSLKAHNKVQFWEDEDAKNCVRNDIDDYLYDVVKDEIDLSTGQMTEIIDKTLHIAKKRECYE</sequence>
<evidence type="ECO:0000256" key="1">
    <source>
        <dbReference type="ARBA" id="ARBA00000851"/>
    </source>
</evidence>
<proteinExistence type="inferred from homology"/>
<feature type="domain" description="Helicase ATP-binding" evidence="11">
    <location>
        <begin position="320"/>
        <end position="482"/>
    </location>
</feature>
<organism evidence="12 13">
    <name type="scientific">Methanoplanus endosymbiosus</name>
    <dbReference type="NCBI Taxonomy" id="33865"/>
    <lineage>
        <taxon>Archaea</taxon>
        <taxon>Methanobacteriati</taxon>
        <taxon>Methanobacteriota</taxon>
        <taxon>Stenosarchaea group</taxon>
        <taxon>Methanomicrobia</taxon>
        <taxon>Methanomicrobiales</taxon>
        <taxon>Methanomicrobiaceae</taxon>
        <taxon>Methanoplanus</taxon>
    </lineage>
</organism>
<dbReference type="GO" id="GO:0003677">
    <property type="term" value="F:DNA binding"/>
    <property type="evidence" value="ECO:0007669"/>
    <property type="project" value="UniProtKB-KW"/>
</dbReference>
<dbReference type="AlphaFoldDB" id="A0A9E7TLI7"/>
<evidence type="ECO:0000256" key="9">
    <source>
        <dbReference type="ARBA" id="ARBA00022840"/>
    </source>
</evidence>
<dbReference type="KEGG" id="mend:L6E24_06765"/>
<keyword evidence="4" id="KW-0540">Nuclease</keyword>
<dbReference type="PANTHER" id="PTHR30195">
    <property type="entry name" value="TYPE I SITE-SPECIFIC DEOXYRIBONUCLEASE PROTEIN SUBUNIT M AND R"/>
    <property type="match status" value="1"/>
</dbReference>
<dbReference type="SUPFAM" id="SSF52540">
    <property type="entry name" value="P-loop containing nucleoside triphosphate hydrolases"/>
    <property type="match status" value="2"/>
</dbReference>
<dbReference type="NCBIfam" id="TIGR00348">
    <property type="entry name" value="hsdR"/>
    <property type="match status" value="1"/>
</dbReference>
<evidence type="ECO:0000256" key="5">
    <source>
        <dbReference type="ARBA" id="ARBA00022741"/>
    </source>
</evidence>
<dbReference type="Pfam" id="PF18766">
    <property type="entry name" value="SWI2_SNF2"/>
    <property type="match status" value="1"/>
</dbReference>
<dbReference type="Proteomes" id="UP001060368">
    <property type="component" value="Chromosome"/>
</dbReference>
<keyword evidence="5" id="KW-0547">Nucleotide-binding</keyword>
<dbReference type="PANTHER" id="PTHR30195:SF15">
    <property type="entry name" value="TYPE I RESTRICTION ENZYME HINDI ENDONUCLEASE SUBUNIT"/>
    <property type="match status" value="1"/>
</dbReference>
<evidence type="ECO:0000313" key="12">
    <source>
        <dbReference type="EMBL" id="UUX93810.1"/>
    </source>
</evidence>
<keyword evidence="8" id="KW-0378">Hydrolase</keyword>
<evidence type="ECO:0000256" key="4">
    <source>
        <dbReference type="ARBA" id="ARBA00022722"/>
    </source>
</evidence>
<dbReference type="GO" id="GO:0120545">
    <property type="term" value="F:nucleic acid conformation isomerase activity"/>
    <property type="evidence" value="ECO:0007669"/>
    <property type="project" value="UniProtKB-ARBA"/>
</dbReference>
<name>A0A9E7TLI7_9EURY</name>
<dbReference type="Pfam" id="PF22679">
    <property type="entry name" value="T1R_D3-like"/>
    <property type="match status" value="1"/>
</dbReference>
<dbReference type="RefSeq" id="WP_257743945.1">
    <property type="nucleotide sequence ID" value="NZ_CP096115.1"/>
</dbReference>
<dbReference type="InterPro" id="IPR021810">
    <property type="entry name" value="T1RH-like_C"/>
</dbReference>
<evidence type="ECO:0000259" key="11">
    <source>
        <dbReference type="PROSITE" id="PS51192"/>
    </source>
</evidence>
<dbReference type="InterPro" id="IPR055180">
    <property type="entry name" value="HsdR_RecA-like_helicase_dom_2"/>
</dbReference>
<evidence type="ECO:0000256" key="6">
    <source>
        <dbReference type="ARBA" id="ARBA00022747"/>
    </source>
</evidence>
<comment type="similarity">
    <text evidence="2">Belongs to the HsdR family.</text>
</comment>
<keyword evidence="7 12" id="KW-0255">Endonuclease</keyword>
<dbReference type="InterPro" id="IPR014001">
    <property type="entry name" value="Helicase_ATP-bd"/>
</dbReference>
<evidence type="ECO:0000256" key="3">
    <source>
        <dbReference type="ARBA" id="ARBA00012654"/>
    </source>
</evidence>
<accession>A0A9E7TLI7</accession>
<dbReference type="CDD" id="cd18800">
    <property type="entry name" value="SF2_C_EcoR124I-like"/>
    <property type="match status" value="1"/>
</dbReference>
<evidence type="ECO:0000256" key="8">
    <source>
        <dbReference type="ARBA" id="ARBA00022801"/>
    </source>
</evidence>
<dbReference type="Pfam" id="PF04313">
    <property type="entry name" value="HSDR_N"/>
    <property type="match status" value="1"/>
</dbReference>
<dbReference type="InterPro" id="IPR051268">
    <property type="entry name" value="Type-I_R_enzyme_R_subunit"/>
</dbReference>